<keyword evidence="24" id="KW-1185">Reference proteome</keyword>
<dbReference type="InterPro" id="IPR004859">
    <property type="entry name" value="Xrn1_N"/>
</dbReference>
<dbReference type="InterPro" id="IPR003151">
    <property type="entry name" value="PIK-rel_kinase_FAT"/>
</dbReference>
<keyword evidence="17" id="KW-0539">Nucleus</keyword>
<protein>
    <recommendedName>
        <fullName evidence="19">5'-3' exoribonuclease 1</fullName>
        <ecNumber evidence="4">2.7.11.1</ecNumber>
    </recommendedName>
</protein>
<dbReference type="EC" id="2.7.11.1" evidence="4"/>
<dbReference type="InterPro" id="IPR041412">
    <property type="entry name" value="Xrn1_helical"/>
</dbReference>
<dbReference type="SMART" id="SM00802">
    <property type="entry name" value="UME"/>
    <property type="match status" value="1"/>
</dbReference>
<dbReference type="FunFam" id="3.40.50.12390:FF:000002">
    <property type="entry name" value="5'-3' exoribonuclease 1"/>
    <property type="match status" value="1"/>
</dbReference>
<keyword evidence="16" id="KW-0234">DNA repair</keyword>
<keyword evidence="6" id="KW-0723">Serine/threonine-protein kinase</keyword>
<dbReference type="GO" id="GO:0004674">
    <property type="term" value="F:protein serine/threonine kinase activity"/>
    <property type="evidence" value="ECO:0007669"/>
    <property type="project" value="UniProtKB-KW"/>
</dbReference>
<keyword evidence="14" id="KW-0067">ATP-binding</keyword>
<dbReference type="Pfam" id="PF00454">
    <property type="entry name" value="PI3_PI4_kinase"/>
    <property type="match status" value="1"/>
</dbReference>
<dbReference type="Pfam" id="PF23593">
    <property type="entry name" value="HEAT_ATR"/>
    <property type="match status" value="1"/>
</dbReference>
<dbReference type="Pfam" id="PF25032">
    <property type="entry name" value="N-HEAT_ATR"/>
    <property type="match status" value="1"/>
</dbReference>
<evidence type="ECO:0000256" key="14">
    <source>
        <dbReference type="ARBA" id="ARBA00022840"/>
    </source>
</evidence>
<evidence type="ECO:0000259" key="22">
    <source>
        <dbReference type="PROSITE" id="PS51189"/>
    </source>
</evidence>
<dbReference type="InterPro" id="IPR012993">
    <property type="entry name" value="UME"/>
</dbReference>
<feature type="domain" description="PI3K/PI4K catalytic" evidence="21">
    <location>
        <begin position="2264"/>
        <end position="2575"/>
    </location>
</feature>
<dbReference type="InterPro" id="IPR016024">
    <property type="entry name" value="ARM-type_fold"/>
</dbReference>
<dbReference type="InterPro" id="IPR041385">
    <property type="entry name" value="SH3_12"/>
</dbReference>
<dbReference type="Pfam" id="PF25030">
    <property type="entry name" value="M-HEAT_ATR"/>
    <property type="match status" value="1"/>
</dbReference>
<keyword evidence="15" id="KW-0694">RNA-binding</keyword>
<evidence type="ECO:0000256" key="16">
    <source>
        <dbReference type="ARBA" id="ARBA00023204"/>
    </source>
</evidence>
<keyword evidence="5" id="KW-0963">Cytoplasm</keyword>
<dbReference type="InterPro" id="IPR040992">
    <property type="entry name" value="XRN1_D1"/>
</dbReference>
<dbReference type="Pfam" id="PF18334">
    <property type="entry name" value="XRN1_D2_D3"/>
    <property type="match status" value="1"/>
</dbReference>
<dbReference type="InterPro" id="IPR011009">
    <property type="entry name" value="Kinase-like_dom_sf"/>
</dbReference>
<evidence type="ECO:0000256" key="4">
    <source>
        <dbReference type="ARBA" id="ARBA00012513"/>
    </source>
</evidence>
<dbReference type="PANTHER" id="PTHR12341:SF7">
    <property type="entry name" value="5'-3' EXORIBONUCLEASE 1"/>
    <property type="match status" value="1"/>
</dbReference>
<dbReference type="GO" id="GO:0005737">
    <property type="term" value="C:cytoplasm"/>
    <property type="evidence" value="ECO:0007669"/>
    <property type="project" value="UniProtKB-SubCell"/>
</dbReference>
<evidence type="ECO:0000256" key="2">
    <source>
        <dbReference type="ARBA" id="ARBA00004496"/>
    </source>
</evidence>
<feature type="compositionally biased region" description="Basic and acidic residues" evidence="20">
    <location>
        <begin position="3797"/>
        <end position="3818"/>
    </location>
</feature>
<dbReference type="SUPFAM" id="SSF48371">
    <property type="entry name" value="ARM repeat"/>
    <property type="match status" value="1"/>
</dbReference>
<evidence type="ECO:0000313" key="23">
    <source>
        <dbReference type="EMBL" id="KAJ7324831.1"/>
    </source>
</evidence>
<evidence type="ECO:0000256" key="18">
    <source>
        <dbReference type="ARBA" id="ARBA00038299"/>
    </source>
</evidence>
<dbReference type="Pfam" id="PF18129">
    <property type="entry name" value="SH3_12"/>
    <property type="match status" value="1"/>
</dbReference>
<evidence type="ECO:0000256" key="10">
    <source>
        <dbReference type="ARBA" id="ARBA00022763"/>
    </source>
</evidence>
<dbReference type="InterPro" id="IPR047008">
    <property type="entry name" value="XRN1_SH3_sf"/>
</dbReference>
<dbReference type="GO" id="GO:0005634">
    <property type="term" value="C:nucleus"/>
    <property type="evidence" value="ECO:0007669"/>
    <property type="project" value="UniProtKB-SubCell"/>
</dbReference>
<keyword evidence="11" id="KW-0418">Kinase</keyword>
<comment type="similarity">
    <text evidence="3">Belongs to the PI3/PI4-kinase family. ATM subfamily.</text>
</comment>
<gene>
    <name evidence="23" type="ORF">JRQ81_017851</name>
</gene>
<evidence type="ECO:0000256" key="1">
    <source>
        <dbReference type="ARBA" id="ARBA00004123"/>
    </source>
</evidence>
<evidence type="ECO:0000256" key="15">
    <source>
        <dbReference type="ARBA" id="ARBA00022884"/>
    </source>
</evidence>
<feature type="compositionally biased region" description="Low complexity" evidence="20">
    <location>
        <begin position="423"/>
        <end position="434"/>
    </location>
</feature>
<keyword evidence="8" id="KW-0540">Nuclease</keyword>
<feature type="domain" description="FAT" evidence="22">
    <location>
        <begin position="1659"/>
        <end position="2156"/>
    </location>
</feature>
<evidence type="ECO:0000256" key="20">
    <source>
        <dbReference type="SAM" id="MobiDB-lite"/>
    </source>
</evidence>
<keyword evidence="10" id="KW-0227">DNA damage</keyword>
<keyword evidence="13" id="KW-0269">Exonuclease</keyword>
<organism evidence="23 24">
    <name type="scientific">Phrynocephalus forsythii</name>
    <dbReference type="NCBI Taxonomy" id="171643"/>
    <lineage>
        <taxon>Eukaryota</taxon>
        <taxon>Metazoa</taxon>
        <taxon>Chordata</taxon>
        <taxon>Craniata</taxon>
        <taxon>Vertebrata</taxon>
        <taxon>Euteleostomi</taxon>
        <taxon>Lepidosauria</taxon>
        <taxon>Squamata</taxon>
        <taxon>Bifurcata</taxon>
        <taxon>Unidentata</taxon>
        <taxon>Episquamata</taxon>
        <taxon>Toxicofera</taxon>
        <taxon>Iguania</taxon>
        <taxon>Acrodonta</taxon>
        <taxon>Agamidae</taxon>
        <taxon>Agaminae</taxon>
        <taxon>Phrynocephalus</taxon>
    </lineage>
</organism>
<evidence type="ECO:0000256" key="17">
    <source>
        <dbReference type="ARBA" id="ARBA00023242"/>
    </source>
</evidence>
<dbReference type="Gene3D" id="3.30.1010.10">
    <property type="entry name" value="Phosphatidylinositol 3-kinase Catalytic Subunit, Chain A, domain 4"/>
    <property type="match status" value="1"/>
</dbReference>
<dbReference type="SUPFAM" id="SSF56112">
    <property type="entry name" value="Protein kinase-like (PK-like)"/>
    <property type="match status" value="1"/>
</dbReference>
<dbReference type="InterPro" id="IPR018936">
    <property type="entry name" value="PI3/4_kinase_CS"/>
</dbReference>
<dbReference type="InterPro" id="IPR041106">
    <property type="entry name" value="XRN1_D2_D3"/>
</dbReference>
<accession>A0A9Q0XR51</accession>
<evidence type="ECO:0000259" key="21">
    <source>
        <dbReference type="PROSITE" id="PS50290"/>
    </source>
</evidence>
<evidence type="ECO:0000256" key="5">
    <source>
        <dbReference type="ARBA" id="ARBA00022490"/>
    </source>
</evidence>
<dbReference type="InterPro" id="IPR047007">
    <property type="entry name" value="XRN1_D1_sf"/>
</dbReference>
<name>A0A9Q0XR51_9SAUR</name>
<dbReference type="Pfam" id="PF17846">
    <property type="entry name" value="XRN_M"/>
    <property type="match status" value="1"/>
</dbReference>
<dbReference type="SMART" id="SM00146">
    <property type="entry name" value="PI3Kc"/>
    <property type="match status" value="1"/>
</dbReference>
<sequence length="4153" mass="469939">MADQGLEMASMIPALRELSSASPEEYNTVVQKPRQILCQFIDRILVDVDVVALELVKRTESQPSSVMLLDFILHIMKSSPLVFVNATGTHHQSDSCVEFSSWIIARLLRIAATPSCHVLHENISNVICSLLCLFKVKNDAACDVLTRELLQLFQDLILLHERSLGTPSQGDLLNWPVTVSRFLCNPSAQLRCLNSIPIHLMGMNNVECLEITLLRILTDIVPYIFFKRQDITLWAIGCSFLEYGTPKVQASSMTFLTELLQLGGPPEELGSSFFSILFAILQSIPGMDAARLELYEGPLSTLVKVLFPFEMHSHENIEPIYLSILLQKLHTLFEAEVLQLLRTEEIKKVFCHILQYFVMFVPAGYESAVTVRKACINSICRSLVAAVGSQVEQEYLLSPLYVALETEALEIIQERQRKNHPPTSDTDGGSSSSDEVPEKRLRLSLKQSKKLPASADLTPINMKTKSHVWTAVSQKAESLLLLLEQDSLPVDVLEAMEGIALIVRLAALCTVHCTGDLKSAGHRNAHLCSLHGHKHCNTVGPLETAEHVQFTWISSDILMRGLKVCWRLLEPASCIIDLEAVMQRVVKIIDALLYMQVKIQLDDEIVENLFGLLALPWILSQSNVPSFNLPTLRTGLLALSQHSASHFSPETQSSCTFLLSLIPKNLYLNWRNSVYQRALQSPYEVIRASCVKGFPILLHQSDVNSCTTVLATLLDNLTDESLSVQEAYASIIGNLACCLSGSLSLEPSPVKLEMQSKGCDILCSTLAVISLPEEPCAVKADVFKPFLSLLESHRASSVKLELIKSIPLLFKHLDFRKDGINVKAVVGAFLKLTEDPDKAVRVAFSGHIKYLLGSSDSEEGLVKELFVSRIKEAYTNAKMSTNSELKDTLILTTGDIGRAARGDLVPFALLHLLHCLLSKSASVAGAAYTEIRTLAAANSVKLQVFFSQYKKPICQFLVESLHSRQLAIMAHTPCQSNEMQKQEMAHQREATLDILSEIANVFDFPDLNHFLSRILQVLLPDLAAKASPAASALIRTVAKQLNVSRREILINNFKYIFSHIVCSCSKDELERALHYLKNETEIELGSLLRQDYQGLHNELLLRIGEHYQQVFNGLSILASFASNDDPYQGPKDITSPERMADYLQPKFLGILAFFNMQLLSSSIGIEDKKMALNSLMTLMKLMGPKHVSAVRVKMMTTLRTGLRYKDDFPELCCKSWDRFVRCLDQMYLGSLLSHVIVALLPLIHIQPKETAAVFHFLIVENRDAVQDFLHEIYFLPDHPELQEIQIVLQDYRKETSKSTDLQTALQLSMKAIQHENVDVRIHALTSLKDTLYKNQDKLIKYATDSETVEPVISKLVTVLLIGCQDVNFQARLLCGECLGELGAIDPGRLDFSTSDNQGKGLTFVTGVEDPYFAYGLFMELTRAFLSYADNVRAQDSASYAIQELLAIYDCRETAVDSPGSKLWKMFPDHIQEVLEPHLNTRYKSYQKAVNWSKVKKPIYLSKLGKNFAEWSATWAGYLITKVRHELASKVFNCCSIMMKNDFKVTIYLLPHILVYVLLGCSQEDQQEVYAEIMAVLKSDDTCGRQCEDSASDLSHLSTQTVFSMVDHLTQWTRYKFQKLSAEKTASKSSKDHGELPTPSEEYREYQSVVHFLDLIPQDTLAAASFRSKAYTRAVMHFESFIMEKKQNIQEHLGFLQKLYAAMHEPDGVEGVSALRKAEPTLKEQILEHESIGLLRDATACYDRAIQLEPEQIIHYHGVMKSMLGLDGRSNTWSVRLGELLLSAKKKEAATFYETLKVVRAEQIVPLSAASFERGSYQRGYEYIIRLHMLCELEHSIAPMLLQSHCDGGKGSLNWQARVEMTQNSYRVKEPILALRRALLSLGKREDYNEQMGECWLQSARVARKAGHHQTAYNALLNAGESKLSELYIERAKWLWSKGEAHQGLIILQKGVDLCFPDSQVPLDTKSKLIHGQALLLVGRFMEETANFESNAVMKKYKDVTVCLPEWENGHFYLAKYYDKLMPTVTENKMEKQGNLIKYIVIHFGRSLYFGNQFIYQSMPRMLSLWLDFGAKAYECEKAGRQDRTQMKNDLAKINKTIAEHTQFLAPYQFLTAFSQLISRICHSHDEVFVVLMAIIAKVFLAYPQQAMWMMTAVSKSSYPMRMNRCKEILNKAISMEASLGKFIGDAARLTDKLLELCNKSVDSNTSALSMGTHFRSLKKLVEDPTFSEIIIPLQSVMIPTLPSVPGTHTKHDPFPGHWAYIAGFSDTVEILPSLQKPKKITLKGSDGKSYIMMCKPKDDLRKDCRLMEFNSLINKCLRKDAESRRRELHIRTYAVIPLNEECGIIEWVNNTSGLRNILIKLYKEKGIYMTGKELRQCMLPKTAPLCEKLKIYKETLLPRHPPVFHEWFLRNFPDPTSWYSSRSAYCRSTAVMSMVGYILGLGDRHGENILFDSLTGDCVHVDFNCLFNKGETFDFPEIVPFRLTHNMVNGMGPMGTEGLFRRACEVTLRLMRDQREPLMRYSVGKEGDPSCIPEFDNLYLDMNGIIHQCSHPNDDDVHFRISEDKIFADIFHYLEVLFRIIKPRKVFFMAVDGVAPRAKMNQQRGRRFRSAKEAEDKIKKALEKGETLPTEARFDSNCITPGTEFMARLHEHLKYFVNMKISTDRSWQGITVYLSGHETPGEGEHKIMEFIRSEKAKPDHDPNTRHCLYGLDADLIMLGLTSHEPHFSLLREEVRFGGKKSQRACAPEETTFHLLHLSLMREYIDYEFSPVKDKISFTYEIERIIDDWILMGFLVGNDFIPHLPHLHINHDALPMLYRTYMAVLPELGGYINESGHLNLPRFEKYLVKLSDFDREHFSEVFVDLKWFESKVGNKYLNEAAGIAAEESKKQKKQKAQENAICLAALEKADNEKEEILKTPLEDEPEDDDLFETEFRQYKRTYYMTKMGVEVVSDDFLANQAKCYVQAIQWILHYYYHGVQSWSWYYPYHYAPYLSDIRNISELKIHLDLGKPFMPFEQLLAVLPAGSKDLLPKCYQHLMTNEESPILEYYPTEFKTDLNGKQQEWEAVVLIPFIDEKRLLEAMEPCNKLLAVEERQRNRHSECLMYFYDGDTEFQYLSPWSEKFPSIERCHARYKAMSLDAWRVDIFHNKITTLDLEKLYFCGFPTLKHIKHKFYLKKSGVQVFQQSSHGENMLLEILVTDDSAELNAETVASLVLGKSIFVNWPHLEEARVVAVSDGETKFCLEEPPGTQKLYNGNAVPLTKVMFVGDKEQNIWMKEIQGISEHYQRRKGVIINETFVIVYAQLLTGRRYQLNQSGEVYLEKQWSKQVLPFAYQTVVKDIKTFDSCFSRLKTLDDLFPLGCTVFMLGTPYYGCTGEVQDSSDVILDGRIRVVFNIPCEPQLDILIQNQHKYSVKYNPGYVLASRLGISGYLVSRFTGSIFIGRGSRRNPHGDHKANVGLNLKFNKKNEEVPGYTKKVGNEWLYSSAVEQLLAEYLERVPELFSYLAKNSQEDIFYEDDIWPGEEENGAEKVQEIVAWLKAHPVSALSRSSCDLQILDAAIVEKIEEEVERCKQRKSNKKVRVTVKPHLLYRPLEQQHGIVPDRDAEYRLFDRVVNVRESFSVPLGLRGTIIGIKGASRETDVLYEVLFDEEFHGGLTIRSSPARGYRVPASALINLSYGNRSEMGNQKLTAIVKPQPAVSSYCSYSPESVSVSSQKAHLGGLNHSPRSLFIPTQTQNKQDDEFCSIWQSLQSSGKSQPAQQSRNEKGGILPQYIKLNAGGQFCKPGFNESSFKGQQRKQESFRKSKEESKDSGNEDQTHQVPNKLNVTGANKYNVKLLKRNEDPNVSVKQNADVDGVGIAEKNGSELGDLFTSLKILKDKEAQLPYSKESSNEEHLSPQSFAMKGTQMLKEILKIDTSETAEGKPAVNEVSTSTCRRDSYGPTSHHRHTKKMAAFMSKSPSTGGSQNTQAMETGGHPLLGLSNPLSTPVAELSRICSLVGMLQPDFAFLRTPQTMTVCQVKLSNGLLIHGPQCHSENEAKEKAALFALQQLSSVGMNFPLPPTPPAVFPNYQTVGPLVPPGSIPPVFAQHTGNVFPSAQAFGPVPWGTPVPVHGKPYYPGSYPGNLPFVGTVPVGTHNQFIPLQVTKKGLHAR</sequence>
<dbReference type="InterPro" id="IPR000403">
    <property type="entry name" value="PI3/4_kinase_cat_dom"/>
</dbReference>
<dbReference type="Pfam" id="PF18332">
    <property type="entry name" value="XRN1_D1"/>
    <property type="match status" value="1"/>
</dbReference>
<dbReference type="FunFam" id="3.30.1010.10:FF:000011">
    <property type="entry name" value="serine/threonine-protein kinase ATR"/>
    <property type="match status" value="1"/>
</dbReference>
<dbReference type="Gene3D" id="1.10.1070.11">
    <property type="entry name" value="Phosphatidylinositol 3-/4-kinase, catalytic domain"/>
    <property type="match status" value="1"/>
</dbReference>
<dbReference type="GO" id="GO:0003723">
    <property type="term" value="F:RNA binding"/>
    <property type="evidence" value="ECO:0007669"/>
    <property type="project" value="UniProtKB-KW"/>
</dbReference>
<comment type="subcellular location">
    <subcellularLocation>
        <location evidence="2">Cytoplasm</location>
    </subcellularLocation>
    <subcellularLocation>
        <location evidence="1">Nucleus</location>
    </subcellularLocation>
</comment>
<dbReference type="InterPro" id="IPR057564">
    <property type="entry name" value="HEAT_ATR"/>
</dbReference>
<dbReference type="InterPro" id="IPR036940">
    <property type="entry name" value="PI3/4_kinase_cat_sf"/>
</dbReference>
<feature type="region of interest" description="Disordered" evidence="20">
    <location>
        <begin position="414"/>
        <end position="438"/>
    </location>
</feature>
<keyword evidence="9" id="KW-0547">Nucleotide-binding</keyword>
<evidence type="ECO:0000256" key="9">
    <source>
        <dbReference type="ARBA" id="ARBA00022741"/>
    </source>
</evidence>
<dbReference type="InterPro" id="IPR027073">
    <property type="entry name" value="5_3_exoribonuclease"/>
</dbReference>
<dbReference type="GO" id="GO:0004534">
    <property type="term" value="F:5'-3' RNA exonuclease activity"/>
    <property type="evidence" value="ECO:0007669"/>
    <property type="project" value="TreeGrafter"/>
</dbReference>
<evidence type="ECO:0000256" key="12">
    <source>
        <dbReference type="ARBA" id="ARBA00022801"/>
    </source>
</evidence>
<dbReference type="GO" id="GO:0016075">
    <property type="term" value="P:rRNA catabolic process"/>
    <property type="evidence" value="ECO:0007669"/>
    <property type="project" value="TreeGrafter"/>
</dbReference>
<proteinExistence type="inferred from homology"/>
<comment type="similarity">
    <text evidence="18">Belongs to the 5'-3' exonuclease family.</text>
</comment>
<dbReference type="PROSITE" id="PS50290">
    <property type="entry name" value="PI3_4_KINASE_3"/>
    <property type="match status" value="1"/>
</dbReference>
<evidence type="ECO:0000256" key="13">
    <source>
        <dbReference type="ARBA" id="ARBA00022839"/>
    </source>
</evidence>
<dbReference type="PROSITE" id="PS00916">
    <property type="entry name" value="PI3_4_KINASE_2"/>
    <property type="match status" value="1"/>
</dbReference>
<dbReference type="Pfam" id="PF02259">
    <property type="entry name" value="FAT"/>
    <property type="match status" value="1"/>
</dbReference>
<keyword evidence="12" id="KW-0378">Hydrolase</keyword>
<dbReference type="OrthoDB" id="381190at2759"/>
<comment type="caution">
    <text evidence="23">The sequence shown here is derived from an EMBL/GenBank/DDBJ whole genome shotgun (WGS) entry which is preliminary data.</text>
</comment>
<dbReference type="CDD" id="cd00892">
    <property type="entry name" value="PIKKc_ATR"/>
    <property type="match status" value="1"/>
</dbReference>
<dbReference type="Proteomes" id="UP001142489">
    <property type="component" value="Unassembled WGS sequence"/>
</dbReference>
<dbReference type="InterPro" id="IPR056803">
    <property type="entry name" value="ATR-like_N-HEAT"/>
</dbReference>
<evidence type="ECO:0000256" key="3">
    <source>
        <dbReference type="ARBA" id="ARBA00010769"/>
    </source>
</evidence>
<evidence type="ECO:0000256" key="7">
    <source>
        <dbReference type="ARBA" id="ARBA00022679"/>
    </source>
</evidence>
<dbReference type="GO" id="GO:0006281">
    <property type="term" value="P:DNA repair"/>
    <property type="evidence" value="ECO:0007669"/>
    <property type="project" value="UniProtKB-KW"/>
</dbReference>
<dbReference type="InterPro" id="IPR011989">
    <property type="entry name" value="ARM-like"/>
</dbReference>
<evidence type="ECO:0000256" key="11">
    <source>
        <dbReference type="ARBA" id="ARBA00022777"/>
    </source>
</evidence>
<evidence type="ECO:0000256" key="19">
    <source>
        <dbReference type="ARBA" id="ARBA00067318"/>
    </source>
</evidence>
<dbReference type="EMBL" id="JAPFRF010000008">
    <property type="protein sequence ID" value="KAJ7324831.1"/>
    <property type="molecule type" value="Genomic_DNA"/>
</dbReference>
<dbReference type="FunFam" id="1.25.10.10:FF:000149">
    <property type="entry name" value="Serine/threonine-protein kinase ATR"/>
    <property type="match status" value="1"/>
</dbReference>
<feature type="region of interest" description="Disordered" evidence="20">
    <location>
        <begin position="3787"/>
        <end position="3827"/>
    </location>
</feature>
<reference evidence="23" key="1">
    <citation type="journal article" date="2023" name="DNA Res.">
        <title>Chromosome-level genome assembly of Phrynocephalus forsythii using third-generation DNA sequencing and Hi-C analysis.</title>
        <authorList>
            <person name="Qi Y."/>
            <person name="Zhao W."/>
            <person name="Zhao Y."/>
            <person name="Niu C."/>
            <person name="Cao S."/>
            <person name="Zhang Y."/>
        </authorList>
    </citation>
    <scope>NUCLEOTIDE SEQUENCE</scope>
    <source>
        <tissue evidence="23">Muscle</tissue>
    </source>
</reference>
<dbReference type="GO" id="GO:0005524">
    <property type="term" value="F:ATP binding"/>
    <property type="evidence" value="ECO:0007669"/>
    <property type="project" value="UniProtKB-KW"/>
</dbReference>
<evidence type="ECO:0000256" key="6">
    <source>
        <dbReference type="ARBA" id="ARBA00022527"/>
    </source>
</evidence>
<evidence type="ECO:0000313" key="24">
    <source>
        <dbReference type="Proteomes" id="UP001142489"/>
    </source>
</evidence>
<dbReference type="CDD" id="cd18673">
    <property type="entry name" value="PIN_XRN1-2-like"/>
    <property type="match status" value="1"/>
</dbReference>
<feature type="region of interest" description="Disordered" evidence="20">
    <location>
        <begin position="3921"/>
        <end position="3948"/>
    </location>
</feature>
<dbReference type="Pfam" id="PF08064">
    <property type="entry name" value="UME"/>
    <property type="match status" value="1"/>
</dbReference>
<dbReference type="PANTHER" id="PTHR12341">
    <property type="entry name" value="5'-&gt;3' EXORIBONUCLEASE"/>
    <property type="match status" value="1"/>
</dbReference>
<dbReference type="GO" id="GO:0000956">
    <property type="term" value="P:nuclear-transcribed mRNA catabolic process"/>
    <property type="evidence" value="ECO:0007669"/>
    <property type="project" value="TreeGrafter"/>
</dbReference>
<dbReference type="Gene3D" id="2.30.30.750">
    <property type="match status" value="1"/>
</dbReference>
<evidence type="ECO:0000256" key="8">
    <source>
        <dbReference type="ARBA" id="ARBA00022722"/>
    </source>
</evidence>
<dbReference type="InterPro" id="IPR056802">
    <property type="entry name" value="ATR-like_M-HEAT"/>
</dbReference>
<dbReference type="Gene3D" id="2.170.260.40">
    <property type="match status" value="1"/>
</dbReference>
<dbReference type="FunFam" id="1.25.40.1050:FF:000001">
    <property type="entry name" value="5'-3' exoribonuclease 1"/>
    <property type="match status" value="1"/>
</dbReference>
<dbReference type="Gene3D" id="3.40.50.12390">
    <property type="match status" value="1"/>
</dbReference>
<keyword evidence="7" id="KW-0808">Transferase</keyword>
<dbReference type="Gene3D" id="1.25.40.1050">
    <property type="match status" value="1"/>
</dbReference>
<dbReference type="Gene3D" id="1.25.10.10">
    <property type="entry name" value="Leucine-rich Repeat Variant"/>
    <property type="match status" value="2"/>
</dbReference>
<dbReference type="InterPro" id="IPR014009">
    <property type="entry name" value="PIK_FAT"/>
</dbReference>
<dbReference type="PROSITE" id="PS51189">
    <property type="entry name" value="FAT"/>
    <property type="match status" value="1"/>
</dbReference>
<dbReference type="Pfam" id="PF03159">
    <property type="entry name" value="XRN_N"/>
    <property type="match status" value="1"/>
</dbReference>